<reference evidence="11" key="5">
    <citation type="submission" date="2025-09" db="UniProtKB">
        <authorList>
            <consortium name="Ensembl"/>
        </authorList>
    </citation>
    <scope>IDENTIFICATION</scope>
</reference>
<dbReference type="PROSITE" id="PS00022">
    <property type="entry name" value="EGF_1"/>
    <property type="match status" value="1"/>
</dbReference>
<dbReference type="GO" id="GO:0005886">
    <property type="term" value="C:plasma membrane"/>
    <property type="evidence" value="ECO:0007669"/>
    <property type="project" value="UniProtKB-SubCell"/>
</dbReference>
<dbReference type="Pfam" id="PF12036">
    <property type="entry name" value="DUF3522"/>
    <property type="match status" value="1"/>
</dbReference>
<name>A0A4W3ITF4_CALMI</name>
<reference evidence="11" key="4">
    <citation type="submission" date="2025-08" db="UniProtKB">
        <authorList>
            <consortium name="Ensembl"/>
        </authorList>
    </citation>
    <scope>IDENTIFICATION</scope>
</reference>
<dbReference type="OrthoDB" id="69646at2759"/>
<dbReference type="Ensembl" id="ENSCMIT00000024358.1">
    <property type="protein sequence ID" value="ENSCMIP00000023955.1"/>
    <property type="gene ID" value="ENSCMIG00000010662.1"/>
</dbReference>
<evidence type="ECO:0000256" key="1">
    <source>
        <dbReference type="ARBA" id="ARBA00004651"/>
    </source>
</evidence>
<sequence>MVLPGPGRRRRLLLLLTFLVLSSESGWARAADSSYASEIYTQTPQKLSLYSWYGNVRLFLFRVPEDTVLMRLLLMAAKGSGQLCHDVNITVHIRAGAPPVINPLQTKFEANTVAVPAHSFTMELASIRQSLSLMNISNPISGEWYVAAHLPKDIGKIELKGFVDKCFYLFQPQMYVRRLVNVPILQPRTPLRQKVSPTDMTAHFKIFIPEYTMQLVIQLRNCTSNNPAEKGCPVNLLIGSESLPVSHLVTINCNESKICTQVLNSPPWMKRIQVAVKSRNANEITSFEIESSLTVCTPAPAGISRTMLNNFTLLANITQFLNGKGVSMKEHGINLLNNGKSCFRNHPIIRDAMDIASVRFLLLLGPNVTVTSESPAVLILNLNTGRDNGGSIIVDLALNKSFLPNKNATVFACLSAGSPAMSLNITSMTCHSDFSLGYLIKMNSTVRRAALRVPYPETDRWFLTLQARCPNPESDTCGKVTSLVTVSTVLSPCIGDCGTYGECRLLRAQGYLYAACSCKAGWDGWSCTDDTNAQSYKIQLLATLLLTLSNLMFLPPIAIAIHRYYFVEASVYIFNMFFSTFYHACDQPGIAVMCIMDYDTLQYCDFLGSVLSVWVTILCMAKLKPIFKYTLFVLGSLFIAMSVQLDRRGLWNLLAPCLIALSIMGTAWVYRSVKRRHCYPPTWKRWVFFILPGVIAALVAIIVYALLETKENYFYTHSIWHILVAGSVVFFLPPGEKHVNGWIWTQKFCGYQLCSDVKGEDVHIIN</sequence>
<dbReference type="KEGG" id="cmk:103178818"/>
<gene>
    <name evidence="11" type="primary">pgap6</name>
</gene>
<dbReference type="GeneTree" id="ENSGT00940000160060"/>
<feature type="chain" id="PRO_5021191937" description="EGF-like domain-containing protein" evidence="8">
    <location>
        <begin position="31"/>
        <end position="766"/>
    </location>
</feature>
<proteinExistence type="inferred from homology"/>
<dbReference type="STRING" id="7868.ENSCMIP00000023955"/>
<dbReference type="InParanoid" id="A0A4W3ITF4"/>
<keyword evidence="6 7" id="KW-0472">Membrane</keyword>
<keyword evidence="4 7" id="KW-0812">Transmembrane</keyword>
<dbReference type="CTD" id="58986"/>
<evidence type="ECO:0000256" key="7">
    <source>
        <dbReference type="SAM" id="Phobius"/>
    </source>
</evidence>
<dbReference type="InterPro" id="IPR021910">
    <property type="entry name" value="NGX6/PGAP6/MYMK"/>
</dbReference>
<comment type="similarity">
    <text evidence="2">Belongs to the TMEM8 family.</text>
</comment>
<evidence type="ECO:0000259" key="9">
    <source>
        <dbReference type="PROSITE" id="PS00022"/>
    </source>
</evidence>
<feature type="transmembrane region" description="Helical" evidence="7">
    <location>
        <begin position="626"/>
        <end position="645"/>
    </location>
</feature>
<dbReference type="RefSeq" id="XP_007891946.1">
    <property type="nucleotide sequence ID" value="XM_007893755.2"/>
</dbReference>
<evidence type="ECO:0000256" key="4">
    <source>
        <dbReference type="ARBA" id="ARBA00022692"/>
    </source>
</evidence>
<reference evidence="12" key="1">
    <citation type="journal article" date="2006" name="Science">
        <title>Ancient noncoding elements conserved in the human genome.</title>
        <authorList>
            <person name="Venkatesh B."/>
            <person name="Kirkness E.F."/>
            <person name="Loh Y.H."/>
            <person name="Halpern A.L."/>
            <person name="Lee A.P."/>
            <person name="Johnson J."/>
            <person name="Dandona N."/>
            <person name="Viswanathan L.D."/>
            <person name="Tay A."/>
            <person name="Venter J.C."/>
            <person name="Strausberg R.L."/>
            <person name="Brenner S."/>
        </authorList>
    </citation>
    <scope>NUCLEOTIDE SEQUENCE [LARGE SCALE GENOMIC DNA]</scope>
</reference>
<evidence type="ECO:0000256" key="3">
    <source>
        <dbReference type="ARBA" id="ARBA00022475"/>
    </source>
</evidence>
<comment type="subcellular location">
    <subcellularLocation>
        <location evidence="1">Cell membrane</location>
        <topology evidence="1">Multi-pass membrane protein</topology>
    </subcellularLocation>
</comment>
<feature type="transmembrane region" description="Helical" evidence="7">
    <location>
        <begin position="713"/>
        <end position="732"/>
    </location>
</feature>
<dbReference type="PROSITE" id="PS01186">
    <property type="entry name" value="EGF_2"/>
    <property type="match status" value="1"/>
</dbReference>
<evidence type="ECO:0000256" key="8">
    <source>
        <dbReference type="SAM" id="SignalP"/>
    </source>
</evidence>
<dbReference type="InterPro" id="IPR000742">
    <property type="entry name" value="EGF"/>
</dbReference>
<keyword evidence="8" id="KW-0732">Signal</keyword>
<organism evidence="11 12">
    <name type="scientific">Callorhinchus milii</name>
    <name type="common">Ghost shark</name>
    <dbReference type="NCBI Taxonomy" id="7868"/>
    <lineage>
        <taxon>Eukaryota</taxon>
        <taxon>Metazoa</taxon>
        <taxon>Chordata</taxon>
        <taxon>Craniata</taxon>
        <taxon>Vertebrata</taxon>
        <taxon>Chondrichthyes</taxon>
        <taxon>Holocephali</taxon>
        <taxon>Chimaeriformes</taxon>
        <taxon>Callorhinchidae</taxon>
        <taxon>Callorhinchus</taxon>
    </lineage>
</organism>
<feature type="transmembrane region" description="Helical" evidence="7">
    <location>
        <begin position="651"/>
        <end position="670"/>
    </location>
</feature>
<feature type="signal peptide" evidence="8">
    <location>
        <begin position="1"/>
        <end position="30"/>
    </location>
</feature>
<evidence type="ECO:0000256" key="2">
    <source>
        <dbReference type="ARBA" id="ARBA00005542"/>
    </source>
</evidence>
<evidence type="ECO:0000256" key="6">
    <source>
        <dbReference type="ARBA" id="ARBA00023136"/>
    </source>
</evidence>
<dbReference type="Proteomes" id="UP000314986">
    <property type="component" value="Unassembled WGS sequence"/>
</dbReference>
<dbReference type="OMA" id="AKRRHCY"/>
<feature type="transmembrane region" description="Helical" evidence="7">
    <location>
        <begin position="686"/>
        <end position="707"/>
    </location>
</feature>
<dbReference type="AlphaFoldDB" id="A0A4W3ITF4"/>
<feature type="domain" description="EGF-like" evidence="9 10">
    <location>
        <begin position="516"/>
        <end position="527"/>
    </location>
</feature>
<reference evidence="12" key="2">
    <citation type="journal article" date="2007" name="PLoS Biol.">
        <title>Survey sequencing and comparative analysis of the elephant shark (Callorhinchus milii) genome.</title>
        <authorList>
            <person name="Venkatesh B."/>
            <person name="Kirkness E.F."/>
            <person name="Loh Y.H."/>
            <person name="Halpern A.L."/>
            <person name="Lee A.P."/>
            <person name="Johnson J."/>
            <person name="Dandona N."/>
            <person name="Viswanathan L.D."/>
            <person name="Tay A."/>
            <person name="Venter J.C."/>
            <person name="Strausberg R.L."/>
            <person name="Brenner S."/>
        </authorList>
    </citation>
    <scope>NUCLEOTIDE SEQUENCE [LARGE SCALE GENOMIC DNA]</scope>
</reference>
<keyword evidence="3" id="KW-1003">Cell membrane</keyword>
<accession>A0A4W3ITF4</accession>
<reference evidence="12" key="3">
    <citation type="journal article" date="2014" name="Nature">
        <title>Elephant shark genome provides unique insights into gnathostome evolution.</title>
        <authorList>
            <consortium name="International Elephant Shark Genome Sequencing Consortium"/>
            <person name="Venkatesh B."/>
            <person name="Lee A.P."/>
            <person name="Ravi V."/>
            <person name="Maurya A.K."/>
            <person name="Lian M.M."/>
            <person name="Swann J.B."/>
            <person name="Ohta Y."/>
            <person name="Flajnik M.F."/>
            <person name="Sutoh Y."/>
            <person name="Kasahara M."/>
            <person name="Hoon S."/>
            <person name="Gangu V."/>
            <person name="Roy S.W."/>
            <person name="Irimia M."/>
            <person name="Korzh V."/>
            <person name="Kondrychyn I."/>
            <person name="Lim Z.W."/>
            <person name="Tay B.H."/>
            <person name="Tohari S."/>
            <person name="Kong K.W."/>
            <person name="Ho S."/>
            <person name="Lorente-Galdos B."/>
            <person name="Quilez J."/>
            <person name="Marques-Bonet T."/>
            <person name="Raney B.J."/>
            <person name="Ingham P.W."/>
            <person name="Tay A."/>
            <person name="Hillier L.W."/>
            <person name="Minx P."/>
            <person name="Boehm T."/>
            <person name="Wilson R.K."/>
            <person name="Brenner S."/>
            <person name="Warren W.C."/>
        </authorList>
    </citation>
    <scope>NUCLEOTIDE SEQUENCE [LARGE SCALE GENOMIC DNA]</scope>
</reference>
<evidence type="ECO:0000313" key="11">
    <source>
        <dbReference type="Ensembl" id="ENSCMIP00000023955.1"/>
    </source>
</evidence>
<dbReference type="GeneID" id="103178818"/>
<keyword evidence="12" id="KW-1185">Reference proteome</keyword>
<keyword evidence="5 7" id="KW-1133">Transmembrane helix</keyword>
<evidence type="ECO:0000259" key="10">
    <source>
        <dbReference type="PROSITE" id="PS01186"/>
    </source>
</evidence>
<dbReference type="PANTHER" id="PTHR14319:SF7">
    <property type="entry name" value="POST-GPI ATTACHMENT TO PROTEINS FACTOR 6"/>
    <property type="match status" value="1"/>
</dbReference>
<evidence type="ECO:0000256" key="5">
    <source>
        <dbReference type="ARBA" id="ARBA00022989"/>
    </source>
</evidence>
<evidence type="ECO:0000313" key="12">
    <source>
        <dbReference type="Proteomes" id="UP000314986"/>
    </source>
</evidence>
<dbReference type="PANTHER" id="PTHR14319">
    <property type="entry name" value="FIVE-SPAN TRANSMEMBRANE PROTEIN M83"/>
    <property type="match status" value="1"/>
</dbReference>
<protein>
    <recommendedName>
        <fullName evidence="9 10">EGF-like domain-containing protein</fullName>
    </recommendedName>
</protein>